<comment type="caution">
    <text evidence="1">The sequence shown here is derived from an EMBL/GenBank/DDBJ whole genome shotgun (WGS) entry which is preliminary data.</text>
</comment>
<reference evidence="1 2" key="1">
    <citation type="submission" date="2020-07" db="EMBL/GenBank/DDBJ databases">
        <title>Genomic Encyclopedia of Type Strains, Phase IV (KMG-IV): sequencing the most valuable type-strain genomes for metagenomic binning, comparative biology and taxonomic classification.</title>
        <authorList>
            <person name="Goeker M."/>
        </authorList>
    </citation>
    <scope>NUCLEOTIDE SEQUENCE [LARGE SCALE GENOMIC DNA]</scope>
    <source>
        <strain evidence="1 2">DSM 45533</strain>
    </source>
</reference>
<evidence type="ECO:0008006" key="3">
    <source>
        <dbReference type="Google" id="ProtNLM"/>
    </source>
</evidence>
<protein>
    <recommendedName>
        <fullName evidence="3">DUF2332 domain-containing protein</fullName>
    </recommendedName>
</protein>
<gene>
    <name evidence="1" type="ORF">HNR30_008238</name>
</gene>
<dbReference type="Pfam" id="PF10094">
    <property type="entry name" value="DUF2332"/>
    <property type="match status" value="1"/>
</dbReference>
<proteinExistence type="predicted"/>
<evidence type="ECO:0000313" key="2">
    <source>
        <dbReference type="Proteomes" id="UP000530928"/>
    </source>
</evidence>
<dbReference type="InterPro" id="IPR011200">
    <property type="entry name" value="UCP012608"/>
</dbReference>
<dbReference type="Proteomes" id="UP000530928">
    <property type="component" value="Unassembled WGS sequence"/>
</dbReference>
<dbReference type="EMBL" id="JACDUR010000009">
    <property type="protein sequence ID" value="MBA2896847.1"/>
    <property type="molecule type" value="Genomic_DNA"/>
</dbReference>
<name>A0A7W0CTB5_9ACTN</name>
<accession>A0A7W0CTB5</accession>
<organism evidence="1 2">
    <name type="scientific">Nonomuraea soli</name>
    <dbReference type="NCBI Taxonomy" id="1032476"/>
    <lineage>
        <taxon>Bacteria</taxon>
        <taxon>Bacillati</taxon>
        <taxon>Actinomycetota</taxon>
        <taxon>Actinomycetes</taxon>
        <taxon>Streptosporangiales</taxon>
        <taxon>Streptosporangiaceae</taxon>
        <taxon>Nonomuraea</taxon>
    </lineage>
</organism>
<sequence length="273" mass="30278">MKRQPNLLFGAVRYAGGTVEDRDVVEWIVEHWRRVRAIMLARRTQTNEVGRCATLYPILASIPGPLALIEVGASAGLCLFPDRYRYSYDQGEALGPQDSPVVLECRTTGPVPLPGGPLEVVWRAGLDINPLDVRDAEEMRWLECLVWPEQEHRLRRLRAAVRVVAAEPPRIVAADLNDGLRALVAQAPEGATVVVFHSAVMPYLSLEERERFTGTVRELPVRWISNEGTARLPELLERAGGALPQDRAGFLPSLDGRPLAVAGPHGQWLHWLG</sequence>
<dbReference type="AlphaFoldDB" id="A0A7W0CTB5"/>
<evidence type="ECO:0000313" key="1">
    <source>
        <dbReference type="EMBL" id="MBA2896847.1"/>
    </source>
</evidence>
<keyword evidence="2" id="KW-1185">Reference proteome</keyword>